<dbReference type="SUPFAM" id="SSF81452">
    <property type="entry name" value="Cytochrome c oxidase subunit III-like"/>
    <property type="match status" value="1"/>
</dbReference>
<protein>
    <submittedName>
        <fullName evidence="10">Bb3-type cytochrome oxidase subunit III</fullName>
    </submittedName>
</protein>
<dbReference type="Proteomes" id="UP000253772">
    <property type="component" value="Chromosome c2"/>
</dbReference>
<dbReference type="InterPro" id="IPR000298">
    <property type="entry name" value="Cyt_c_oxidase-like_su3"/>
</dbReference>
<name>A0A482IWJ1_9BURK</name>
<dbReference type="CDD" id="cd02865">
    <property type="entry name" value="Heme_Cu_Oxidase_III_2"/>
    <property type="match status" value="1"/>
</dbReference>
<accession>A0A482IWJ1</accession>
<evidence type="ECO:0000256" key="4">
    <source>
        <dbReference type="ARBA" id="ARBA00022989"/>
    </source>
</evidence>
<feature type="transmembrane region" description="Helical" evidence="8">
    <location>
        <begin position="116"/>
        <end position="138"/>
    </location>
</feature>
<dbReference type="OrthoDB" id="9808200at2"/>
<dbReference type="EMBL" id="CP037901">
    <property type="protein sequence ID" value="QBP11963.1"/>
    <property type="molecule type" value="Genomic_DNA"/>
</dbReference>
<evidence type="ECO:0000259" key="9">
    <source>
        <dbReference type="PROSITE" id="PS50253"/>
    </source>
</evidence>
<sequence>MKAESFAVDTGGGVFRASREAPGGGPAGGDALHGHGARTPGSLGLWVFMGVVTALFTLFLAAYIMRMDSPDWQRIALPWQVWLSTAVLAAACVAMEIARRAAHSGRMVRARHAFRLGGMGAVAFVGVQLWAWQALYAVHVVPANNPAGSFFYLLTAMHGLHMLGGLVAFAFVAVDRGSGTRTVTRIGLCARYWHFLLAVWVVLLGALGWLTPELVAYICGRS</sequence>
<dbReference type="InterPro" id="IPR024791">
    <property type="entry name" value="Cyt_c/ubiquinol_Oxase_su3"/>
</dbReference>
<keyword evidence="3 6" id="KW-0812">Transmembrane</keyword>
<comment type="similarity">
    <text evidence="2 6">Belongs to the cytochrome c oxidase subunit 3 family.</text>
</comment>
<evidence type="ECO:0000256" key="3">
    <source>
        <dbReference type="ARBA" id="ARBA00022692"/>
    </source>
</evidence>
<evidence type="ECO:0000313" key="10">
    <source>
        <dbReference type="EMBL" id="QBP11963.1"/>
    </source>
</evidence>
<feature type="region of interest" description="Disordered" evidence="7">
    <location>
        <begin position="1"/>
        <end position="33"/>
    </location>
</feature>
<dbReference type="GO" id="GO:0019646">
    <property type="term" value="P:aerobic electron transport chain"/>
    <property type="evidence" value="ECO:0007669"/>
    <property type="project" value="InterPro"/>
</dbReference>
<dbReference type="Gene3D" id="1.20.120.80">
    <property type="entry name" value="Cytochrome c oxidase, subunit III, four-helix bundle"/>
    <property type="match status" value="1"/>
</dbReference>
<evidence type="ECO:0000256" key="6">
    <source>
        <dbReference type="RuleBase" id="RU003376"/>
    </source>
</evidence>
<feature type="transmembrane region" description="Helical" evidence="8">
    <location>
        <begin position="77"/>
        <end position="95"/>
    </location>
</feature>
<evidence type="ECO:0000256" key="1">
    <source>
        <dbReference type="ARBA" id="ARBA00004141"/>
    </source>
</evidence>
<evidence type="ECO:0000256" key="8">
    <source>
        <dbReference type="SAM" id="Phobius"/>
    </source>
</evidence>
<evidence type="ECO:0000256" key="2">
    <source>
        <dbReference type="ARBA" id="ARBA00010581"/>
    </source>
</evidence>
<gene>
    <name evidence="10" type="ORF">DDF84_019430</name>
</gene>
<feature type="transmembrane region" description="Helical" evidence="8">
    <location>
        <begin position="195"/>
        <end position="218"/>
    </location>
</feature>
<comment type="subcellular location">
    <subcellularLocation>
        <location evidence="6">Cell membrane</location>
        <topology evidence="6">Multi-pass membrane protein</topology>
    </subcellularLocation>
    <subcellularLocation>
        <location evidence="1">Membrane</location>
        <topology evidence="1">Multi-pass membrane protein</topology>
    </subcellularLocation>
</comment>
<keyword evidence="4 8" id="KW-1133">Transmembrane helix</keyword>
<feature type="transmembrane region" description="Helical" evidence="8">
    <location>
        <begin position="150"/>
        <end position="174"/>
    </location>
</feature>
<evidence type="ECO:0000313" key="11">
    <source>
        <dbReference type="Proteomes" id="UP000253772"/>
    </source>
</evidence>
<dbReference type="InterPro" id="IPR035973">
    <property type="entry name" value="Cyt_c_oxidase_su3-like_sf"/>
</dbReference>
<dbReference type="GO" id="GO:0004129">
    <property type="term" value="F:cytochrome-c oxidase activity"/>
    <property type="evidence" value="ECO:0007669"/>
    <property type="project" value="InterPro"/>
</dbReference>
<dbReference type="PANTHER" id="PTHR11403">
    <property type="entry name" value="CYTOCHROME C OXIDASE SUBUNIT III"/>
    <property type="match status" value="1"/>
</dbReference>
<reference evidence="10 11" key="1">
    <citation type="submission" date="2019-03" db="EMBL/GenBank/DDBJ databases">
        <title>Comparative insights into the high quality Complete genome sequence of highly metal resistant Cupriavidus metallidurans strain BS1 isolated from a gold-copper mine.</title>
        <authorList>
            <person name="Mazhar H.S."/>
            <person name="Rensing C."/>
        </authorList>
    </citation>
    <scope>NUCLEOTIDE SEQUENCE [LARGE SCALE GENOMIC DNA]</scope>
    <source>
        <strain evidence="10 11">BS1</strain>
    </source>
</reference>
<evidence type="ECO:0000256" key="7">
    <source>
        <dbReference type="SAM" id="MobiDB-lite"/>
    </source>
</evidence>
<keyword evidence="5 8" id="KW-0472">Membrane</keyword>
<evidence type="ECO:0000256" key="5">
    <source>
        <dbReference type="ARBA" id="ARBA00023136"/>
    </source>
</evidence>
<proteinExistence type="inferred from homology"/>
<organism evidence="10 11">
    <name type="scientific">Cupriavidus metallidurans</name>
    <dbReference type="NCBI Taxonomy" id="119219"/>
    <lineage>
        <taxon>Bacteria</taxon>
        <taxon>Pseudomonadati</taxon>
        <taxon>Pseudomonadota</taxon>
        <taxon>Betaproteobacteria</taxon>
        <taxon>Burkholderiales</taxon>
        <taxon>Burkholderiaceae</taxon>
        <taxon>Cupriavidus</taxon>
    </lineage>
</organism>
<dbReference type="GO" id="GO:0005886">
    <property type="term" value="C:plasma membrane"/>
    <property type="evidence" value="ECO:0007669"/>
    <property type="project" value="UniProtKB-SubCell"/>
</dbReference>
<dbReference type="PROSITE" id="PS50253">
    <property type="entry name" value="COX3"/>
    <property type="match status" value="1"/>
</dbReference>
<feature type="transmembrane region" description="Helical" evidence="8">
    <location>
        <begin position="43"/>
        <end position="65"/>
    </location>
</feature>
<dbReference type="PANTHER" id="PTHR11403:SF10">
    <property type="entry name" value="CYTOCHROME C OXIDASE"/>
    <property type="match status" value="1"/>
</dbReference>
<dbReference type="InterPro" id="IPR013833">
    <property type="entry name" value="Cyt_c_oxidase_su3_a-hlx"/>
</dbReference>
<feature type="domain" description="Heme-copper oxidase subunit III family profile" evidence="9">
    <location>
        <begin position="1"/>
        <end position="212"/>
    </location>
</feature>
<dbReference type="RefSeq" id="WP_017512356.1">
    <property type="nucleotide sequence ID" value="NZ_CP037901.1"/>
</dbReference>
<dbReference type="AlphaFoldDB" id="A0A482IWJ1"/>